<evidence type="ECO:0000313" key="3">
    <source>
        <dbReference type="EMBL" id="PWA22280.1"/>
    </source>
</evidence>
<dbReference type="NCBIfam" id="TIGR01926">
    <property type="entry name" value="peroxid_rel"/>
    <property type="match status" value="1"/>
</dbReference>
<dbReference type="NCBIfam" id="TIGR00778">
    <property type="entry name" value="ahpD_dom"/>
    <property type="match status" value="1"/>
</dbReference>
<dbReference type="SUPFAM" id="SSF69118">
    <property type="entry name" value="AhpD-like"/>
    <property type="match status" value="1"/>
</dbReference>
<proteinExistence type="predicted"/>
<dbReference type="InterPro" id="IPR004675">
    <property type="entry name" value="AhpD_core"/>
</dbReference>
<gene>
    <name evidence="3" type="ORF">CCH79_00012600</name>
</gene>
<dbReference type="Proteomes" id="UP000250572">
    <property type="component" value="Unassembled WGS sequence"/>
</dbReference>
<keyword evidence="4" id="KW-1185">Reference proteome</keyword>
<dbReference type="Gene3D" id="1.20.5.810">
    <property type="entry name" value="AhpD-like"/>
    <property type="match status" value="1"/>
</dbReference>
<dbReference type="InterPro" id="IPR010195">
    <property type="entry name" value="Uncharacterised_peroxidase-rel"/>
</dbReference>
<comment type="caution">
    <text evidence="3">The sequence shown here is derived from an EMBL/GenBank/DDBJ whole genome shotgun (WGS) entry which is preliminary data.</text>
</comment>
<dbReference type="Gene3D" id="1.20.1290.10">
    <property type="entry name" value="AhpD-like"/>
    <property type="match status" value="1"/>
</dbReference>
<organism evidence="3 4">
    <name type="scientific">Gambusia affinis</name>
    <name type="common">Western mosquitofish</name>
    <name type="synonym">Heterandria affinis</name>
    <dbReference type="NCBI Taxonomy" id="33528"/>
    <lineage>
        <taxon>Eukaryota</taxon>
        <taxon>Metazoa</taxon>
        <taxon>Chordata</taxon>
        <taxon>Craniata</taxon>
        <taxon>Vertebrata</taxon>
        <taxon>Euteleostomi</taxon>
        <taxon>Actinopterygii</taxon>
        <taxon>Neopterygii</taxon>
        <taxon>Teleostei</taxon>
        <taxon>Neoteleostei</taxon>
        <taxon>Acanthomorphata</taxon>
        <taxon>Ovalentaria</taxon>
        <taxon>Atherinomorphae</taxon>
        <taxon>Cyprinodontiformes</taxon>
        <taxon>Poeciliidae</taxon>
        <taxon>Poeciliinae</taxon>
        <taxon>Gambusia</taxon>
    </lineage>
</organism>
<dbReference type="GO" id="GO:0051920">
    <property type="term" value="F:peroxiredoxin activity"/>
    <property type="evidence" value="ECO:0007669"/>
    <property type="project" value="InterPro"/>
</dbReference>
<reference evidence="3 4" key="1">
    <citation type="journal article" date="2018" name="G3 (Bethesda)">
        <title>A High-Quality Reference Genome for the Invasive Mosquitofish Gambusia affinis Using a Chicago Library.</title>
        <authorList>
            <person name="Hoffberg S.L."/>
            <person name="Troendle N.J."/>
            <person name="Glenn T.C."/>
            <person name="Mahmud O."/>
            <person name="Louha S."/>
            <person name="Chalopin D."/>
            <person name="Bennetzen J.L."/>
            <person name="Mauricio R."/>
        </authorList>
    </citation>
    <scope>NUCLEOTIDE SEQUENCE [LARGE SCALE GENOMIC DNA]</scope>
    <source>
        <strain evidence="3">NE01/NJP1002.9</strain>
        <tissue evidence="3">Muscle</tissue>
    </source>
</reference>
<dbReference type="InterPro" id="IPR003779">
    <property type="entry name" value="CMD-like"/>
</dbReference>
<feature type="domain" description="Carboxymuconolactone decarboxylase-like" evidence="2">
    <location>
        <begin position="93"/>
        <end position="170"/>
    </location>
</feature>
<sequence>MARNIFSKLLRVPTSMQLACLRTGSLLQEKAAAVKVPGSRWSSSNSPPEKISRYPIPYKKDLPYDIVELMEEVESKGGFLPNIFRVLSHRPAEFRAFFAYYNELMNKETGRLTKADRELIVVATSSHNKCLYCVVSHSALHRIYSKNPTLSDQVVANYKVAELTPREHAMLEFAMAVCRCDTITDKHFQSLEEVGFDREDAWDIAAIAGFFAMSNRLAHFTDMRPNQEFFNLGRVPRDKSKDKTEDNYVVKEGKLPKYLSPAGYVKSLETASMKLGADMRMVKVQMMEKREKATKHSRSTTAAANFHSLQIASASSWSRNLCAMYDTSSKMRKISGGGMPTPIPRVPTPQTPPGGSASSPRDP</sequence>
<dbReference type="STRING" id="33528.ENSGAFP00000002537"/>
<dbReference type="EMBL" id="NHOQ01001766">
    <property type="protein sequence ID" value="PWA22280.1"/>
    <property type="molecule type" value="Genomic_DNA"/>
</dbReference>
<evidence type="ECO:0000259" key="2">
    <source>
        <dbReference type="Pfam" id="PF02627"/>
    </source>
</evidence>
<dbReference type="InterPro" id="IPR029032">
    <property type="entry name" value="AhpD-like"/>
</dbReference>
<dbReference type="AlphaFoldDB" id="A0A315VFS5"/>
<name>A0A315VFS5_GAMAF</name>
<evidence type="ECO:0000313" key="4">
    <source>
        <dbReference type="Proteomes" id="UP000250572"/>
    </source>
</evidence>
<evidence type="ECO:0000256" key="1">
    <source>
        <dbReference type="SAM" id="MobiDB-lite"/>
    </source>
</evidence>
<feature type="region of interest" description="Disordered" evidence="1">
    <location>
        <begin position="332"/>
        <end position="363"/>
    </location>
</feature>
<dbReference type="Pfam" id="PF02627">
    <property type="entry name" value="CMD"/>
    <property type="match status" value="1"/>
</dbReference>
<accession>A0A315VFS5</accession>
<protein>
    <recommendedName>
        <fullName evidence="2">Carboxymuconolactone decarboxylase-like domain-containing protein</fullName>
    </recommendedName>
</protein>
<dbReference type="PANTHER" id="PTHR35446">
    <property type="entry name" value="SI:CH211-175M2.5"/>
    <property type="match status" value="1"/>
</dbReference>
<dbReference type="PANTHER" id="PTHR35446:SF2">
    <property type="entry name" value="CARBOXYMUCONOLACTONE DECARBOXYLASE-LIKE DOMAIN-CONTAINING PROTEIN"/>
    <property type="match status" value="1"/>
</dbReference>
<feature type="compositionally biased region" description="Pro residues" evidence="1">
    <location>
        <begin position="341"/>
        <end position="352"/>
    </location>
</feature>